<evidence type="ECO:0000313" key="1">
    <source>
        <dbReference type="EMBL" id="TMW65861.1"/>
    </source>
</evidence>
<comment type="caution">
    <text evidence="1">The sequence shown here is derived from an EMBL/GenBank/DDBJ whole genome shotgun (WGS) entry which is preliminary data.</text>
</comment>
<dbReference type="Proteomes" id="UP000794436">
    <property type="component" value="Unassembled WGS sequence"/>
</dbReference>
<sequence length="196" mass="22123">MPSHRSVSVATTPSLPVLETVAVRPSRRNPSVSSSLRDIDTILVRDSIKRDGDRYYRVDVYLNHPHSLVGGEKRPSGQVQHRFSAFVDLRHEIHFHAHWSHARSVPCQFCLKVMEFTTVSRFQPSLLTKVLVNDEGKCRLLSQFMQDLMTLVVEAESNLQGSEACRAQHFIPQLVQRFLRPADVTDTTASAETTAS</sequence>
<dbReference type="OrthoDB" id="113054at2759"/>
<gene>
    <name evidence="1" type="ORF">Poli38472_003626</name>
</gene>
<organism evidence="1 2">
    <name type="scientific">Pythium oligandrum</name>
    <name type="common">Mycoparasitic fungus</name>
    <dbReference type="NCBI Taxonomy" id="41045"/>
    <lineage>
        <taxon>Eukaryota</taxon>
        <taxon>Sar</taxon>
        <taxon>Stramenopiles</taxon>
        <taxon>Oomycota</taxon>
        <taxon>Peronosporomycetes</taxon>
        <taxon>Pythiales</taxon>
        <taxon>Pythiaceae</taxon>
        <taxon>Pythium</taxon>
    </lineage>
</organism>
<evidence type="ECO:0008006" key="3">
    <source>
        <dbReference type="Google" id="ProtNLM"/>
    </source>
</evidence>
<dbReference type="AlphaFoldDB" id="A0A8K1CNH6"/>
<protein>
    <recommendedName>
        <fullName evidence="3">PX domain-containing protein</fullName>
    </recommendedName>
</protein>
<reference evidence="1" key="1">
    <citation type="submission" date="2019-03" db="EMBL/GenBank/DDBJ databases">
        <title>Long read genome sequence of the mycoparasitic Pythium oligandrum ATCC 38472 isolated from sugarbeet rhizosphere.</title>
        <authorList>
            <person name="Gaulin E."/>
        </authorList>
    </citation>
    <scope>NUCLEOTIDE SEQUENCE</scope>
    <source>
        <strain evidence="1">ATCC 38472_TT</strain>
    </source>
</reference>
<evidence type="ECO:0000313" key="2">
    <source>
        <dbReference type="Proteomes" id="UP000794436"/>
    </source>
</evidence>
<accession>A0A8K1CNH6</accession>
<dbReference type="EMBL" id="SPLM01000036">
    <property type="protein sequence ID" value="TMW65861.1"/>
    <property type="molecule type" value="Genomic_DNA"/>
</dbReference>
<proteinExistence type="predicted"/>
<name>A0A8K1CNH6_PYTOL</name>
<keyword evidence="2" id="KW-1185">Reference proteome</keyword>